<dbReference type="InterPro" id="IPR033435">
    <property type="entry name" value="DUF5129"/>
</dbReference>
<evidence type="ECO:0000313" key="3">
    <source>
        <dbReference type="EMBL" id="TQD63186.1"/>
    </source>
</evidence>
<dbReference type="Proteomes" id="UP000317942">
    <property type="component" value="Unassembled WGS sequence"/>
</dbReference>
<evidence type="ECO:0000259" key="2">
    <source>
        <dbReference type="Pfam" id="PF17173"/>
    </source>
</evidence>
<gene>
    <name evidence="3" type="ORF">FK267_00895</name>
</gene>
<dbReference type="GeneID" id="64213828"/>
<evidence type="ECO:0000256" key="1">
    <source>
        <dbReference type="SAM" id="Phobius"/>
    </source>
</evidence>
<feature type="domain" description="DUF5129" evidence="2">
    <location>
        <begin position="57"/>
        <end position="399"/>
    </location>
</feature>
<organism evidence="3 4">
    <name type="scientific">Actinomyces oris</name>
    <dbReference type="NCBI Taxonomy" id="544580"/>
    <lineage>
        <taxon>Bacteria</taxon>
        <taxon>Bacillati</taxon>
        <taxon>Actinomycetota</taxon>
        <taxon>Actinomycetes</taxon>
        <taxon>Actinomycetales</taxon>
        <taxon>Actinomycetaceae</taxon>
        <taxon>Actinomyces</taxon>
    </lineage>
</organism>
<feature type="transmembrane region" description="Helical" evidence="1">
    <location>
        <begin position="18"/>
        <end position="41"/>
    </location>
</feature>
<keyword evidence="1" id="KW-0812">Transmembrane</keyword>
<proteinExistence type="predicted"/>
<sequence length="531" mass="58331">MEQLGQNPATRSGGTRSVVAFTAIMVLGLTLVLSPLIVWLWPSKQEAVVTYRPTVEVQDEAGVLDSTALSDKLKNLEFRKQVHLAVLTVPGEDVSNLNDAVLEYARSHASDTDVPWVSTSNPKYWSDGLVILAVAPDSRKVGCYFGEDVKVMSSQEDAIQDAAKSQFREKDWDGGLVSMGKKSTKYVGKPRSALRAFFLQVSFPVAGFGATGIGVYLWRGLMARRRAGEALRHYTQVAHDYRATERHAQRIPTEEPHGAQVMARYRWFRDEYENLARSWQDFGSPRGTQWFGLSMLRRATDLRRRSAALDTLDDVVANTATFLNQDRGWEQAWYNEQGPALEDLQALLTLCHKIDSSGRLPVNTMGTREKVRWFHERLYHMTLDLSAGRLQPSQALDELDRIADATHREADGLARYAIDVDTSRYADERRRRFNSYRGSGRYAAYSGAWSLGGGYGKYDPHATIRVNSASPAIAGLAGFDNVAFRSFVPVSSLVMGYSAASTFTPGGGSSGGGGFSGGGGGFSGAGSSSSF</sequence>
<feature type="transmembrane region" description="Helical" evidence="1">
    <location>
        <begin position="197"/>
        <end position="218"/>
    </location>
</feature>
<keyword evidence="1" id="KW-1133">Transmembrane helix</keyword>
<accession>A0A508BKY6</accession>
<dbReference type="Gene3D" id="3.10.310.50">
    <property type="match status" value="1"/>
</dbReference>
<dbReference type="Pfam" id="PF17173">
    <property type="entry name" value="DUF5129"/>
    <property type="match status" value="1"/>
</dbReference>
<name>A0A508BKY6_9ACTO</name>
<comment type="caution">
    <text evidence="3">The sequence shown here is derived from an EMBL/GenBank/DDBJ whole genome shotgun (WGS) entry which is preliminary data.</text>
</comment>
<dbReference type="EMBL" id="VICC01000001">
    <property type="protein sequence ID" value="TQD63186.1"/>
    <property type="molecule type" value="Genomic_DNA"/>
</dbReference>
<reference evidence="3 4" key="1">
    <citation type="submission" date="2019-06" db="EMBL/GenBank/DDBJ databases">
        <title>Draft genome sequence of Actinomyces oris CCUG 34288T.</title>
        <authorList>
            <person name="Salva-Serra F."/>
            <person name="Cardew S."/>
            <person name="Moore E."/>
        </authorList>
    </citation>
    <scope>NUCLEOTIDE SEQUENCE [LARGE SCALE GENOMIC DNA]</scope>
    <source>
        <strain evidence="3 4">CCUG 34288</strain>
    </source>
</reference>
<dbReference type="RefSeq" id="WP_141405854.1">
    <property type="nucleotide sequence ID" value="NZ_CP066060.1"/>
</dbReference>
<evidence type="ECO:0000313" key="4">
    <source>
        <dbReference type="Proteomes" id="UP000317942"/>
    </source>
</evidence>
<protein>
    <submittedName>
        <fullName evidence="3">DUF5129 domain-containing protein</fullName>
    </submittedName>
</protein>
<dbReference type="AlphaFoldDB" id="A0A508BKY6"/>
<keyword evidence="1" id="KW-0472">Membrane</keyword>